<dbReference type="PROSITE" id="PS00697">
    <property type="entry name" value="DNA_LIGASE_A1"/>
    <property type="match status" value="1"/>
</dbReference>
<dbReference type="Pfam" id="PF01068">
    <property type="entry name" value="DNA_ligase_A_M"/>
    <property type="match status" value="1"/>
</dbReference>
<keyword evidence="5" id="KW-0479">Metal-binding</keyword>
<dbReference type="CDD" id="cd07897">
    <property type="entry name" value="Adenylation_DNA_ligase_Bac1"/>
    <property type="match status" value="1"/>
</dbReference>
<keyword evidence="3" id="KW-0132">Cell division</keyword>
<evidence type="ECO:0000256" key="2">
    <source>
        <dbReference type="ARBA" id="ARBA00022598"/>
    </source>
</evidence>
<dbReference type="CDD" id="cd07972">
    <property type="entry name" value="OBF_DNA_ligase_Arch_LigB"/>
    <property type="match status" value="1"/>
</dbReference>
<dbReference type="PANTHER" id="PTHR45674:SF13">
    <property type="entry name" value="DNA LIGASE-RELATED"/>
    <property type="match status" value="1"/>
</dbReference>
<dbReference type="InterPro" id="IPR012310">
    <property type="entry name" value="DNA_ligase_ATP-dep_cent"/>
</dbReference>
<evidence type="ECO:0000256" key="12">
    <source>
        <dbReference type="ARBA" id="ARBA00023306"/>
    </source>
</evidence>
<organism evidence="15 16">
    <name type="scientific">Rhizobium mongolense USDA 1844</name>
    <dbReference type="NCBI Taxonomy" id="1079460"/>
    <lineage>
        <taxon>Bacteria</taxon>
        <taxon>Pseudomonadati</taxon>
        <taxon>Pseudomonadota</taxon>
        <taxon>Alphaproteobacteria</taxon>
        <taxon>Hyphomicrobiales</taxon>
        <taxon>Rhizobiaceae</taxon>
        <taxon>Rhizobium/Agrobacterium group</taxon>
        <taxon>Rhizobium</taxon>
    </lineage>
</organism>
<evidence type="ECO:0000313" key="16">
    <source>
        <dbReference type="Proteomes" id="UP000319824"/>
    </source>
</evidence>
<keyword evidence="11" id="KW-0234">DNA repair</keyword>
<evidence type="ECO:0000256" key="1">
    <source>
        <dbReference type="ARBA" id="ARBA00012727"/>
    </source>
</evidence>
<dbReference type="AlphaFoldDB" id="A0A559SR10"/>
<name>A0A559SR10_9HYPH</name>
<dbReference type="Proteomes" id="UP000319824">
    <property type="component" value="Unassembled WGS sequence"/>
</dbReference>
<keyword evidence="8" id="KW-0067">ATP-binding</keyword>
<protein>
    <recommendedName>
        <fullName evidence="1">DNA ligase (ATP)</fullName>
        <ecNumber evidence="1">6.5.1.1</ecNumber>
    </recommendedName>
</protein>
<gene>
    <name evidence="15" type="ORF">BCL32_5075</name>
</gene>
<keyword evidence="2 15" id="KW-0436">Ligase</keyword>
<evidence type="ECO:0000256" key="6">
    <source>
        <dbReference type="ARBA" id="ARBA00022741"/>
    </source>
</evidence>
<evidence type="ECO:0000256" key="10">
    <source>
        <dbReference type="ARBA" id="ARBA00023172"/>
    </source>
</evidence>
<keyword evidence="9" id="KW-0460">Magnesium</keyword>
<dbReference type="InterPro" id="IPR036599">
    <property type="entry name" value="DNA_ligase_N_sf"/>
</dbReference>
<keyword evidence="4" id="KW-0235">DNA replication</keyword>
<keyword evidence="7" id="KW-0227">DNA damage</keyword>
<dbReference type="Pfam" id="PF04679">
    <property type="entry name" value="DNA_ligase_A_C"/>
    <property type="match status" value="1"/>
</dbReference>
<dbReference type="Gene3D" id="3.30.470.30">
    <property type="entry name" value="DNA ligase/mRNA capping enzyme"/>
    <property type="match status" value="1"/>
</dbReference>
<accession>A0A559SR10</accession>
<keyword evidence="12" id="KW-0131">Cell cycle</keyword>
<reference evidence="15 16" key="1">
    <citation type="submission" date="2019-06" db="EMBL/GenBank/DDBJ databases">
        <title>Pac Bio to generate improved reference genome sequences for organisms with transposon mutant libraries (support for FEBA project).</title>
        <authorList>
            <person name="Blow M."/>
        </authorList>
    </citation>
    <scope>NUCLEOTIDE SEQUENCE [LARGE SCALE GENOMIC DNA]</scope>
    <source>
        <strain evidence="15 16">USDA 1844</strain>
    </source>
</reference>
<dbReference type="NCBIfam" id="NF006701">
    <property type="entry name" value="PRK09247.1"/>
    <property type="match status" value="1"/>
</dbReference>
<dbReference type="Gene3D" id="2.40.50.140">
    <property type="entry name" value="Nucleic acid-binding proteins"/>
    <property type="match status" value="1"/>
</dbReference>
<dbReference type="GO" id="GO:0051301">
    <property type="term" value="P:cell division"/>
    <property type="evidence" value="ECO:0007669"/>
    <property type="project" value="UniProtKB-KW"/>
</dbReference>
<dbReference type="GO" id="GO:0006281">
    <property type="term" value="P:DNA repair"/>
    <property type="evidence" value="ECO:0007669"/>
    <property type="project" value="UniProtKB-KW"/>
</dbReference>
<dbReference type="EMBL" id="VISO01000003">
    <property type="protein sequence ID" value="TVZ64805.1"/>
    <property type="molecule type" value="Genomic_DNA"/>
</dbReference>
<dbReference type="NCBIfam" id="TIGR04120">
    <property type="entry name" value="DNA_lig_bact"/>
    <property type="match status" value="1"/>
</dbReference>
<dbReference type="GO" id="GO:0003677">
    <property type="term" value="F:DNA binding"/>
    <property type="evidence" value="ECO:0007669"/>
    <property type="project" value="InterPro"/>
</dbReference>
<evidence type="ECO:0000256" key="4">
    <source>
        <dbReference type="ARBA" id="ARBA00022705"/>
    </source>
</evidence>
<comment type="catalytic activity">
    <reaction evidence="13">
        <text>ATP + (deoxyribonucleotide)n-3'-hydroxyl + 5'-phospho-(deoxyribonucleotide)m = (deoxyribonucleotide)n+m + AMP + diphosphate.</text>
        <dbReference type="EC" id="6.5.1.1"/>
    </reaction>
</comment>
<dbReference type="GO" id="GO:0003910">
    <property type="term" value="F:DNA ligase (ATP) activity"/>
    <property type="evidence" value="ECO:0007669"/>
    <property type="project" value="UniProtKB-EC"/>
</dbReference>
<evidence type="ECO:0000256" key="13">
    <source>
        <dbReference type="ARBA" id="ARBA00034003"/>
    </source>
</evidence>
<dbReference type="FunFam" id="2.40.50.140:FF:000228">
    <property type="entry name" value="ATP-dependent DNA ligase"/>
    <property type="match status" value="1"/>
</dbReference>
<evidence type="ECO:0000256" key="11">
    <source>
        <dbReference type="ARBA" id="ARBA00023204"/>
    </source>
</evidence>
<dbReference type="GO" id="GO:0005524">
    <property type="term" value="F:ATP binding"/>
    <property type="evidence" value="ECO:0007669"/>
    <property type="project" value="UniProtKB-KW"/>
</dbReference>
<dbReference type="SUPFAM" id="SSF50249">
    <property type="entry name" value="Nucleic acid-binding proteins"/>
    <property type="match status" value="1"/>
</dbReference>
<evidence type="ECO:0000256" key="3">
    <source>
        <dbReference type="ARBA" id="ARBA00022618"/>
    </source>
</evidence>
<dbReference type="EC" id="6.5.1.1" evidence="1"/>
<dbReference type="GO" id="GO:0006310">
    <property type="term" value="P:DNA recombination"/>
    <property type="evidence" value="ECO:0007669"/>
    <property type="project" value="UniProtKB-KW"/>
</dbReference>
<keyword evidence="6" id="KW-0547">Nucleotide-binding</keyword>
<dbReference type="InterPro" id="IPR012309">
    <property type="entry name" value="DNA_ligase_ATP-dep_C"/>
</dbReference>
<feature type="domain" description="ATP-dependent DNA ligase family profile" evidence="14">
    <location>
        <begin position="358"/>
        <end position="488"/>
    </location>
</feature>
<keyword evidence="10" id="KW-0233">DNA recombination</keyword>
<proteinExistence type="predicted"/>
<comment type="caution">
    <text evidence="15">The sequence shown here is derived from an EMBL/GenBank/DDBJ whole genome shotgun (WGS) entry which is preliminary data.</text>
</comment>
<evidence type="ECO:0000313" key="15">
    <source>
        <dbReference type="EMBL" id="TVZ64805.1"/>
    </source>
</evidence>
<dbReference type="PROSITE" id="PS50160">
    <property type="entry name" value="DNA_LIGASE_A3"/>
    <property type="match status" value="1"/>
</dbReference>
<dbReference type="InterPro" id="IPR016059">
    <property type="entry name" value="DNA_ligase_ATP-dep_CS"/>
</dbReference>
<evidence type="ECO:0000259" key="14">
    <source>
        <dbReference type="PROSITE" id="PS50160"/>
    </source>
</evidence>
<evidence type="ECO:0000256" key="7">
    <source>
        <dbReference type="ARBA" id="ARBA00022763"/>
    </source>
</evidence>
<sequence length="600" mass="67903">MRLPFAPIQRRFLLHRCEWNAVGAASKPLLLVGRGWGGLSRRNGFSTGWSGPMKPFADLLDRLVLTPSRNGKLKLLTDYFRDTPDPDRGYGLAAIAGTLEVRNVKPAMLRDLTLERMDEVLFRYSYDYVGDLAETISLVWDNEKDIERSAFVQPRLGEVISRMNSLGRTEVRGFVRDTLDRLDASGRFAFIKLSTGAMRIGVSARLAKQALADLGGKDVIEIETLWHGLEPPYESLFEWLEGRGGKPVLATPAIFHSVMLAHPVEDNDLTSLDPADYAAEWKWDGIRVQLSRSGETRKIYSRSGDDISNAFPDILGSISFNGVLDGELLVGGTARSNSPTRTFSDLQQRLNRKTVTAKMLDEYPAFIRAYDLLFDGEEDVRGNSFIDRRDRLSEIIEQAPHDRFDLSPLVAFSTWEELDDLRTSPPDPVIEGVMIKRRDSIYQAGRMKGPWFKWKRNPYNVDAVLMYAQRGHGKRSSYYSDFTFGVWAETPDGEQLVPVGKAYFGFTDQELELLDKFVRNNTIERFGPVRAIRADREFGFVVEVAFEGINRSTRHKSGVAMRFPRISRLRPDKPSYEADRLETLVAMIDQSRGIGPPARQ</sequence>
<dbReference type="GO" id="GO:0006260">
    <property type="term" value="P:DNA replication"/>
    <property type="evidence" value="ECO:0007669"/>
    <property type="project" value="UniProtKB-KW"/>
</dbReference>
<dbReference type="PANTHER" id="PTHR45674">
    <property type="entry name" value="DNA LIGASE 1/3 FAMILY MEMBER"/>
    <property type="match status" value="1"/>
</dbReference>
<dbReference type="InterPro" id="IPR026333">
    <property type="entry name" value="ATP_dep_DNA_lig_pp_1105_fam"/>
</dbReference>
<dbReference type="SUPFAM" id="SSF56091">
    <property type="entry name" value="DNA ligase/mRNA capping enzyme, catalytic domain"/>
    <property type="match status" value="1"/>
</dbReference>
<dbReference type="InterPro" id="IPR050191">
    <property type="entry name" value="ATP-dep_DNA_ligase"/>
</dbReference>
<evidence type="ECO:0000256" key="9">
    <source>
        <dbReference type="ARBA" id="ARBA00022842"/>
    </source>
</evidence>
<evidence type="ECO:0000256" key="8">
    <source>
        <dbReference type="ARBA" id="ARBA00022840"/>
    </source>
</evidence>
<dbReference type="InterPro" id="IPR012340">
    <property type="entry name" value="NA-bd_OB-fold"/>
</dbReference>
<dbReference type="Gene3D" id="1.10.3260.10">
    <property type="entry name" value="DNA ligase, ATP-dependent, N-terminal domain"/>
    <property type="match status" value="1"/>
</dbReference>
<dbReference type="GO" id="GO:0046872">
    <property type="term" value="F:metal ion binding"/>
    <property type="evidence" value="ECO:0007669"/>
    <property type="project" value="UniProtKB-KW"/>
</dbReference>
<evidence type="ECO:0000256" key="5">
    <source>
        <dbReference type="ARBA" id="ARBA00022723"/>
    </source>
</evidence>